<evidence type="ECO:0000313" key="1">
    <source>
        <dbReference type="EMBL" id="CAG8598323.1"/>
    </source>
</evidence>
<dbReference type="OrthoDB" id="2443165at2759"/>
<dbReference type="AlphaFoldDB" id="A0A9N9CDW5"/>
<gene>
    <name evidence="1" type="ORF">FCALED_LOCUS8458</name>
</gene>
<proteinExistence type="predicted"/>
<accession>A0A9N9CDW5</accession>
<sequence length="211" mass="24008">MGSNKYYDANFNDNVSLEQEIILSNSERLSNVSKTSFNENVNTDADTHIRSFVWKFFDEKDNSSGPDKIIACKNLLSNSKLCTVTYAALGSTKEEEDYFEESDNNIDEIVNPITHYQININQPMSTEGIINQVKSIISQALNKYWDVPSEISLKASYLDSRFKNLLFTTREEKLKIEEILHNELQEMIESSSLITLSVSPNENSNTIINGK</sequence>
<dbReference type="Proteomes" id="UP000789570">
    <property type="component" value="Unassembled WGS sequence"/>
</dbReference>
<organism evidence="1 2">
    <name type="scientific">Funneliformis caledonium</name>
    <dbReference type="NCBI Taxonomy" id="1117310"/>
    <lineage>
        <taxon>Eukaryota</taxon>
        <taxon>Fungi</taxon>
        <taxon>Fungi incertae sedis</taxon>
        <taxon>Mucoromycota</taxon>
        <taxon>Glomeromycotina</taxon>
        <taxon>Glomeromycetes</taxon>
        <taxon>Glomerales</taxon>
        <taxon>Glomeraceae</taxon>
        <taxon>Funneliformis</taxon>
    </lineage>
</organism>
<keyword evidence="2" id="KW-1185">Reference proteome</keyword>
<dbReference type="EMBL" id="CAJVPQ010002469">
    <property type="protein sequence ID" value="CAG8598323.1"/>
    <property type="molecule type" value="Genomic_DNA"/>
</dbReference>
<evidence type="ECO:0000313" key="2">
    <source>
        <dbReference type="Proteomes" id="UP000789570"/>
    </source>
</evidence>
<protein>
    <submittedName>
        <fullName evidence="1">8259_t:CDS:1</fullName>
    </submittedName>
</protein>
<dbReference type="SUPFAM" id="SSF53098">
    <property type="entry name" value="Ribonuclease H-like"/>
    <property type="match status" value="1"/>
</dbReference>
<name>A0A9N9CDW5_9GLOM</name>
<dbReference type="InterPro" id="IPR012337">
    <property type="entry name" value="RNaseH-like_sf"/>
</dbReference>
<comment type="caution">
    <text evidence="1">The sequence shown here is derived from an EMBL/GenBank/DDBJ whole genome shotgun (WGS) entry which is preliminary data.</text>
</comment>
<reference evidence="1" key="1">
    <citation type="submission" date="2021-06" db="EMBL/GenBank/DDBJ databases">
        <authorList>
            <person name="Kallberg Y."/>
            <person name="Tangrot J."/>
            <person name="Rosling A."/>
        </authorList>
    </citation>
    <scope>NUCLEOTIDE SEQUENCE</scope>
    <source>
        <strain evidence="1">UK204</strain>
    </source>
</reference>